<name>A0A3M8SVE1_9ACTN</name>
<accession>A0A3M8SVE1</accession>
<comment type="caution">
    <text evidence="2">The sequence shown here is derived from an EMBL/GenBank/DDBJ whole genome shotgun (WGS) entry which is preliminary data.</text>
</comment>
<keyword evidence="1" id="KW-0732">Signal</keyword>
<evidence type="ECO:0000256" key="1">
    <source>
        <dbReference type="SAM" id="SignalP"/>
    </source>
</evidence>
<organism evidence="2 3">
    <name type="scientific">Streptomyces botrytidirepellens</name>
    <dbReference type="NCBI Taxonomy" id="2486417"/>
    <lineage>
        <taxon>Bacteria</taxon>
        <taxon>Bacillati</taxon>
        <taxon>Actinomycetota</taxon>
        <taxon>Actinomycetes</taxon>
        <taxon>Kitasatosporales</taxon>
        <taxon>Streptomycetaceae</taxon>
        <taxon>Streptomyces</taxon>
    </lineage>
</organism>
<proteinExistence type="predicted"/>
<dbReference type="Proteomes" id="UP000275401">
    <property type="component" value="Unassembled WGS sequence"/>
</dbReference>
<feature type="signal peptide" evidence="1">
    <location>
        <begin position="1"/>
        <end position="29"/>
    </location>
</feature>
<reference evidence="2 3" key="1">
    <citation type="submission" date="2018-11" db="EMBL/GenBank/DDBJ databases">
        <title>The Potential of Streptomyces as Biocontrol Agents against the Tomato grey mould, Botrytis cinerea (Gray mold) Frontiers in Microbiology.</title>
        <authorList>
            <person name="Li D."/>
        </authorList>
    </citation>
    <scope>NUCLEOTIDE SEQUENCE [LARGE SCALE GENOMIC DNA]</scope>
    <source>
        <strain evidence="2 3">NEAU-LD23</strain>
    </source>
</reference>
<keyword evidence="3" id="KW-1185">Reference proteome</keyword>
<sequence>MWEFAMLRRATVPALLIAALSLNAVAASAASSTAVRPSGPQPDDQGWSVVLADATTGTGSGPASDQGWS</sequence>
<dbReference type="AlphaFoldDB" id="A0A3M8SVE1"/>
<protein>
    <submittedName>
        <fullName evidence="2">Uncharacterized protein</fullName>
    </submittedName>
</protein>
<gene>
    <name evidence="2" type="ORF">EEJ42_44715</name>
</gene>
<dbReference type="EMBL" id="RIBZ01000848">
    <property type="protein sequence ID" value="RNF83426.1"/>
    <property type="molecule type" value="Genomic_DNA"/>
</dbReference>
<evidence type="ECO:0000313" key="3">
    <source>
        <dbReference type="Proteomes" id="UP000275401"/>
    </source>
</evidence>
<feature type="chain" id="PRO_5017939202" evidence="1">
    <location>
        <begin position="30"/>
        <end position="69"/>
    </location>
</feature>
<evidence type="ECO:0000313" key="2">
    <source>
        <dbReference type="EMBL" id="RNF83426.1"/>
    </source>
</evidence>